<gene>
    <name evidence="1" type="ORF">ACD661_08000</name>
</gene>
<accession>A0ABW8D716</accession>
<dbReference type="EMBL" id="JBGORX010000002">
    <property type="protein sequence ID" value="MFJ1268492.1"/>
    <property type="molecule type" value="Genomic_DNA"/>
</dbReference>
<sequence length="346" mass="38157">MTKVSIIQSAFLEQEVNGKNLISYMAEQENDNAVQKLIALGGKLEDAAYGYAMAGNKEQLAKLLELCPISQLAVCMGKMVRGFARAGLFDEIYAIKEYRQYKNDMLIGLAQSGNQVKVTSFLDRDITLFAQVVEGYASCNQGQLLTKLIKGTSYYPVAIYHAARSAHTDLVNDLLGQCGINSDYRFNGATSPSSKDINAYALLNWALKGYVTGRHFDDAVKLLERGASVTQCVLDLKDMHGRPSHELYFAFLAHVNAPALRAMVLNKMMNQATVMESLEMTAANQETLEKVITCMNESDLNYVEARHHVESASDSAVKGELSFSFLAEILTGELPEKGCTPQINYD</sequence>
<name>A0ABW8D716_9GAMM</name>
<protein>
    <recommendedName>
        <fullName evidence="3">Ankyrin repeat protein</fullName>
    </recommendedName>
</protein>
<evidence type="ECO:0008006" key="3">
    <source>
        <dbReference type="Google" id="ProtNLM"/>
    </source>
</evidence>
<comment type="caution">
    <text evidence="1">The sequence shown here is derived from an EMBL/GenBank/DDBJ whole genome shotgun (WGS) entry which is preliminary data.</text>
</comment>
<dbReference type="RefSeq" id="WP_400187339.1">
    <property type="nucleotide sequence ID" value="NZ_JBGORX010000002.1"/>
</dbReference>
<reference evidence="1 2" key="1">
    <citation type="submission" date="2024-08" db="EMBL/GenBank/DDBJ databases">
        <title>Draft Genome Sequence of Legionella lytica strain DSB2004, Isolated From a Fire Sprinkler System.</title>
        <authorList>
            <person name="Everhart A.D."/>
            <person name="Kidane D.T."/>
            <person name="Farone A.L."/>
            <person name="Farone M.B."/>
        </authorList>
    </citation>
    <scope>NUCLEOTIDE SEQUENCE [LARGE SCALE GENOMIC DNA]</scope>
    <source>
        <strain evidence="1 2">DSB2004</strain>
    </source>
</reference>
<evidence type="ECO:0000313" key="2">
    <source>
        <dbReference type="Proteomes" id="UP001615550"/>
    </source>
</evidence>
<proteinExistence type="predicted"/>
<organism evidence="1 2">
    <name type="scientific">Legionella lytica</name>
    <dbReference type="NCBI Taxonomy" id="96232"/>
    <lineage>
        <taxon>Bacteria</taxon>
        <taxon>Pseudomonadati</taxon>
        <taxon>Pseudomonadota</taxon>
        <taxon>Gammaproteobacteria</taxon>
        <taxon>Legionellales</taxon>
        <taxon>Legionellaceae</taxon>
        <taxon>Legionella</taxon>
    </lineage>
</organism>
<keyword evidence="2" id="KW-1185">Reference proteome</keyword>
<dbReference type="Proteomes" id="UP001615550">
    <property type="component" value="Unassembled WGS sequence"/>
</dbReference>
<evidence type="ECO:0000313" key="1">
    <source>
        <dbReference type="EMBL" id="MFJ1268492.1"/>
    </source>
</evidence>